<keyword evidence="3" id="KW-1185">Reference proteome</keyword>
<dbReference type="KEGG" id="rhp:LPB142_17490"/>
<sequence length="87" mass="9202">MASVAAKVMSTVSAPYGVLLTAAELAEKIADIRSAESCDCSVFTFLSEVSPKLQHSFIDEMDVSKDAVTAVAKKFSDLAGYELPLAI</sequence>
<protein>
    <submittedName>
        <fullName evidence="1">Uncharacterized protein</fullName>
    </submittedName>
</protein>
<organism evidence="1 3">
    <name type="scientific">Rhodobacter xanthinilyticus</name>
    <dbReference type="NCBI Taxonomy" id="1850250"/>
    <lineage>
        <taxon>Bacteria</taxon>
        <taxon>Pseudomonadati</taxon>
        <taxon>Pseudomonadota</taxon>
        <taxon>Alphaproteobacteria</taxon>
        <taxon>Rhodobacterales</taxon>
        <taxon>Rhodobacter group</taxon>
        <taxon>Rhodobacter</taxon>
    </lineage>
</organism>
<dbReference type="KEGG" id="rhp:LPB142_17965"/>
<dbReference type="EMBL" id="CP017782">
    <property type="protein sequence ID" value="AOZ71335.1"/>
    <property type="molecule type" value="Genomic_DNA"/>
</dbReference>
<name>A0A1D9MHB7_9RHOB</name>
<dbReference type="AlphaFoldDB" id="A0A1D9MHB7"/>
<evidence type="ECO:0000313" key="1">
    <source>
        <dbReference type="EMBL" id="AOZ71254.1"/>
    </source>
</evidence>
<proteinExistence type="predicted"/>
<geneLocation type="plasmid" evidence="3">
    <name>pej01</name>
</geneLocation>
<geneLocation type="plasmid" evidence="1">
    <name>pEJ01</name>
</geneLocation>
<keyword evidence="1" id="KW-0614">Plasmid</keyword>
<dbReference type="RefSeq" id="WP_071167378.1">
    <property type="nucleotide sequence ID" value="NZ_CP017782.1"/>
</dbReference>
<dbReference type="Proteomes" id="UP000176562">
    <property type="component" value="Plasmid pEJ01"/>
</dbReference>
<dbReference type="EMBL" id="CP017782">
    <property type="protein sequence ID" value="AOZ71254.1"/>
    <property type="molecule type" value="Genomic_DNA"/>
</dbReference>
<reference evidence="1 3" key="1">
    <citation type="submission" date="2016-10" db="EMBL/GenBank/DDBJ databases">
        <title>Rhodobacter sp. LPB0142, isolated from sea water.</title>
        <authorList>
            <person name="Kim E."/>
            <person name="Yi H."/>
        </authorList>
    </citation>
    <scope>NUCLEOTIDE SEQUENCE [LARGE SCALE GENOMIC DNA]</scope>
    <source>
        <strain evidence="1 3">LPB0142</strain>
        <plasmid evidence="1">pEJ01</plasmid>
        <plasmid evidence="3">Plasmid pej01</plasmid>
    </source>
</reference>
<gene>
    <name evidence="1" type="ORF">LPB142_17490</name>
    <name evidence="2" type="ORF">LPB142_17965</name>
</gene>
<accession>A0A1D9MHB7</accession>
<evidence type="ECO:0000313" key="3">
    <source>
        <dbReference type="Proteomes" id="UP000176562"/>
    </source>
</evidence>
<evidence type="ECO:0000313" key="2">
    <source>
        <dbReference type="EMBL" id="AOZ71335.1"/>
    </source>
</evidence>